<evidence type="ECO:0000259" key="9">
    <source>
        <dbReference type="PROSITE" id="PS51755"/>
    </source>
</evidence>
<evidence type="ECO:0000256" key="6">
    <source>
        <dbReference type="PROSITE-ProRule" id="PRU00169"/>
    </source>
</evidence>
<dbReference type="SMART" id="SM00448">
    <property type="entry name" value="REC"/>
    <property type="match status" value="1"/>
</dbReference>
<dbReference type="InterPro" id="IPR001789">
    <property type="entry name" value="Sig_transdc_resp-reg_receiver"/>
</dbReference>
<keyword evidence="1 6" id="KW-0597">Phosphoprotein</keyword>
<sequence>MSSSVLIVEDDENQREVLIKLLVDDGFSVNSAGTGAEAIKFLEKFRPDIVLLDLGLPDISGETVLSASRKMYPDLPVIILTARGTSADVVSGFRLGADDYVSKPYNIDEILARIKARLNRLKTSDKLVVGDLEINEKTFEVRRAGRKITLTPKEFKLLEYLMVNKGQVLSRDMILSRVWMYSPDMETRAVDVYIGYLRRKVDKGFKKSLIQSVRGYGYMLRD</sequence>
<dbReference type="Gene3D" id="3.40.50.2300">
    <property type="match status" value="1"/>
</dbReference>
<dbReference type="GO" id="GO:0032993">
    <property type="term" value="C:protein-DNA complex"/>
    <property type="evidence" value="ECO:0007669"/>
    <property type="project" value="TreeGrafter"/>
</dbReference>
<accession>A0A0G0REI0</accession>
<dbReference type="CDD" id="cd17574">
    <property type="entry name" value="REC_OmpR"/>
    <property type="match status" value="1"/>
</dbReference>
<dbReference type="InterPro" id="IPR001867">
    <property type="entry name" value="OmpR/PhoB-type_DNA-bd"/>
</dbReference>
<dbReference type="PANTHER" id="PTHR48111">
    <property type="entry name" value="REGULATOR OF RPOS"/>
    <property type="match status" value="1"/>
</dbReference>
<dbReference type="CDD" id="cd00383">
    <property type="entry name" value="trans_reg_C"/>
    <property type="match status" value="1"/>
</dbReference>
<dbReference type="GO" id="GO:0000156">
    <property type="term" value="F:phosphorelay response regulator activity"/>
    <property type="evidence" value="ECO:0007669"/>
    <property type="project" value="TreeGrafter"/>
</dbReference>
<evidence type="ECO:0000256" key="4">
    <source>
        <dbReference type="ARBA" id="ARBA00023125"/>
    </source>
</evidence>
<feature type="modified residue" description="4-aspartylphosphate" evidence="6">
    <location>
        <position position="53"/>
    </location>
</feature>
<dbReference type="Gene3D" id="1.10.10.10">
    <property type="entry name" value="Winged helix-like DNA-binding domain superfamily/Winged helix DNA-binding domain"/>
    <property type="match status" value="1"/>
</dbReference>
<dbReference type="PROSITE" id="PS51755">
    <property type="entry name" value="OMPR_PHOB"/>
    <property type="match status" value="1"/>
</dbReference>
<keyword evidence="5" id="KW-0804">Transcription</keyword>
<evidence type="ECO:0000256" key="2">
    <source>
        <dbReference type="ARBA" id="ARBA00023012"/>
    </source>
</evidence>
<dbReference type="GO" id="GO:0000976">
    <property type="term" value="F:transcription cis-regulatory region binding"/>
    <property type="evidence" value="ECO:0007669"/>
    <property type="project" value="TreeGrafter"/>
</dbReference>
<evidence type="ECO:0000313" key="11">
    <source>
        <dbReference type="Proteomes" id="UP000034531"/>
    </source>
</evidence>
<name>A0A0G0REI0_9BACT</name>
<dbReference type="GO" id="GO:0005829">
    <property type="term" value="C:cytosol"/>
    <property type="evidence" value="ECO:0007669"/>
    <property type="project" value="TreeGrafter"/>
</dbReference>
<protein>
    <submittedName>
        <fullName evidence="10">Two component transcriptional regulator, winged helix family</fullName>
    </submittedName>
</protein>
<reference evidence="10 11" key="1">
    <citation type="journal article" date="2015" name="Nature">
        <title>rRNA introns, odd ribosomes, and small enigmatic genomes across a large radiation of phyla.</title>
        <authorList>
            <person name="Brown C.T."/>
            <person name="Hug L.A."/>
            <person name="Thomas B.C."/>
            <person name="Sharon I."/>
            <person name="Castelle C.J."/>
            <person name="Singh A."/>
            <person name="Wilkins M.J."/>
            <person name="Williams K.H."/>
            <person name="Banfield J.F."/>
        </authorList>
    </citation>
    <scope>NUCLEOTIDE SEQUENCE [LARGE SCALE GENOMIC DNA]</scope>
</reference>
<dbReference type="Pfam" id="PF00072">
    <property type="entry name" value="Response_reg"/>
    <property type="match status" value="1"/>
</dbReference>
<keyword evidence="4 7" id="KW-0238">DNA-binding</keyword>
<feature type="domain" description="OmpR/PhoB-type" evidence="9">
    <location>
        <begin position="124"/>
        <end position="222"/>
    </location>
</feature>
<feature type="DNA-binding region" description="OmpR/PhoB-type" evidence="7">
    <location>
        <begin position="124"/>
        <end position="222"/>
    </location>
</feature>
<dbReference type="Proteomes" id="UP000034531">
    <property type="component" value="Unassembled WGS sequence"/>
</dbReference>
<dbReference type="SUPFAM" id="SSF52172">
    <property type="entry name" value="CheY-like"/>
    <property type="match status" value="1"/>
</dbReference>
<evidence type="ECO:0000256" key="5">
    <source>
        <dbReference type="ARBA" id="ARBA00023163"/>
    </source>
</evidence>
<evidence type="ECO:0000256" key="1">
    <source>
        <dbReference type="ARBA" id="ARBA00022553"/>
    </source>
</evidence>
<keyword evidence="2" id="KW-0902">Two-component regulatory system</keyword>
<dbReference type="InterPro" id="IPR036388">
    <property type="entry name" value="WH-like_DNA-bd_sf"/>
</dbReference>
<evidence type="ECO:0000313" key="10">
    <source>
        <dbReference type="EMBL" id="KKR51084.1"/>
    </source>
</evidence>
<dbReference type="PROSITE" id="PS50110">
    <property type="entry name" value="RESPONSE_REGULATORY"/>
    <property type="match status" value="1"/>
</dbReference>
<feature type="domain" description="Response regulatory" evidence="8">
    <location>
        <begin position="4"/>
        <end position="118"/>
    </location>
</feature>
<dbReference type="SMART" id="SM00862">
    <property type="entry name" value="Trans_reg_C"/>
    <property type="match status" value="1"/>
</dbReference>
<dbReference type="FunFam" id="1.10.10.10:FF:000005">
    <property type="entry name" value="Two-component system response regulator"/>
    <property type="match status" value="1"/>
</dbReference>
<dbReference type="GO" id="GO:0006355">
    <property type="term" value="P:regulation of DNA-templated transcription"/>
    <property type="evidence" value="ECO:0007669"/>
    <property type="project" value="InterPro"/>
</dbReference>
<evidence type="ECO:0000256" key="7">
    <source>
        <dbReference type="PROSITE-ProRule" id="PRU01091"/>
    </source>
</evidence>
<keyword evidence="3" id="KW-0805">Transcription regulation</keyword>
<dbReference type="InterPro" id="IPR039420">
    <property type="entry name" value="WalR-like"/>
</dbReference>
<dbReference type="EMBL" id="LBYI01000003">
    <property type="protein sequence ID" value="KKR51084.1"/>
    <property type="molecule type" value="Genomic_DNA"/>
</dbReference>
<evidence type="ECO:0000259" key="8">
    <source>
        <dbReference type="PROSITE" id="PS50110"/>
    </source>
</evidence>
<comment type="caution">
    <text evidence="10">The sequence shown here is derived from an EMBL/GenBank/DDBJ whole genome shotgun (WGS) entry which is preliminary data.</text>
</comment>
<dbReference type="PANTHER" id="PTHR48111:SF1">
    <property type="entry name" value="TWO-COMPONENT RESPONSE REGULATOR ORR33"/>
    <property type="match status" value="1"/>
</dbReference>
<dbReference type="Gene3D" id="6.10.250.690">
    <property type="match status" value="1"/>
</dbReference>
<proteinExistence type="predicted"/>
<dbReference type="Pfam" id="PF00486">
    <property type="entry name" value="Trans_reg_C"/>
    <property type="match status" value="1"/>
</dbReference>
<organism evidence="10 11">
    <name type="scientific">Candidatus Curtissbacteria bacterium GW2011_GWA1_40_16</name>
    <dbReference type="NCBI Taxonomy" id="1618405"/>
    <lineage>
        <taxon>Bacteria</taxon>
        <taxon>Candidatus Curtissiibacteriota</taxon>
    </lineage>
</organism>
<dbReference type="AlphaFoldDB" id="A0A0G0REI0"/>
<gene>
    <name evidence="10" type="ORF">UT84_C0003G0079</name>
</gene>
<dbReference type="InterPro" id="IPR011006">
    <property type="entry name" value="CheY-like_superfamily"/>
</dbReference>
<evidence type="ECO:0000256" key="3">
    <source>
        <dbReference type="ARBA" id="ARBA00023015"/>
    </source>
</evidence>